<dbReference type="GO" id="GO:0046872">
    <property type="term" value="F:metal ion binding"/>
    <property type="evidence" value="ECO:0007669"/>
    <property type="project" value="UniProtKB-KW"/>
</dbReference>
<dbReference type="InterPro" id="IPR017938">
    <property type="entry name" value="Riboflavin_synthase-like_b-brl"/>
</dbReference>
<dbReference type="InterPro" id="IPR050415">
    <property type="entry name" value="MRET"/>
</dbReference>
<dbReference type="GO" id="GO:0016020">
    <property type="term" value="C:membrane"/>
    <property type="evidence" value="ECO:0007669"/>
    <property type="project" value="UniProtKB-SubCell"/>
</dbReference>
<dbReference type="InterPro" id="IPR039261">
    <property type="entry name" value="FNR_nucleotide-bd"/>
</dbReference>
<evidence type="ECO:0000313" key="16">
    <source>
        <dbReference type="Proteomes" id="UP000193224"/>
    </source>
</evidence>
<keyword evidence="7" id="KW-0274">FAD</keyword>
<keyword evidence="12 13" id="KW-0472">Membrane</keyword>
<feature type="transmembrane region" description="Helical" evidence="13">
    <location>
        <begin position="112"/>
        <end position="133"/>
    </location>
</feature>
<organism evidence="15 16">
    <name type="scientific">Roseovarius aestuarii</name>
    <dbReference type="NCBI Taxonomy" id="475083"/>
    <lineage>
        <taxon>Bacteria</taxon>
        <taxon>Pseudomonadati</taxon>
        <taxon>Pseudomonadota</taxon>
        <taxon>Alphaproteobacteria</taxon>
        <taxon>Rhodobacterales</taxon>
        <taxon>Roseobacteraceae</taxon>
        <taxon>Roseovarius</taxon>
    </lineage>
</organism>
<dbReference type="InterPro" id="IPR013130">
    <property type="entry name" value="Fe3_Rdtase_TM_dom"/>
</dbReference>
<evidence type="ECO:0000256" key="2">
    <source>
        <dbReference type="ARBA" id="ARBA00004141"/>
    </source>
</evidence>
<dbReference type="GO" id="GO:0050660">
    <property type="term" value="F:flavin adenine dinucleotide binding"/>
    <property type="evidence" value="ECO:0007669"/>
    <property type="project" value="TreeGrafter"/>
</dbReference>
<evidence type="ECO:0000256" key="6">
    <source>
        <dbReference type="ARBA" id="ARBA00022723"/>
    </source>
</evidence>
<dbReference type="GO" id="GO:0051537">
    <property type="term" value="F:2 iron, 2 sulfur cluster binding"/>
    <property type="evidence" value="ECO:0007669"/>
    <property type="project" value="UniProtKB-KW"/>
</dbReference>
<dbReference type="AlphaFoldDB" id="A0A1X7BW31"/>
<dbReference type="Gene3D" id="3.40.50.80">
    <property type="entry name" value="Nucleotide-binding domain of ferredoxin-NADP reductase (FNR) module"/>
    <property type="match status" value="1"/>
</dbReference>
<dbReference type="InterPro" id="IPR001433">
    <property type="entry name" value="OxRdtase_FAD/NAD-bd"/>
</dbReference>
<keyword evidence="11" id="KW-0411">Iron-sulfur</keyword>
<reference evidence="15 16" key="1">
    <citation type="submission" date="2017-03" db="EMBL/GenBank/DDBJ databases">
        <authorList>
            <person name="Afonso C.L."/>
            <person name="Miller P.J."/>
            <person name="Scott M.A."/>
            <person name="Spackman E."/>
            <person name="Goraichik I."/>
            <person name="Dimitrov K.M."/>
            <person name="Suarez D.L."/>
            <person name="Swayne D.E."/>
        </authorList>
    </citation>
    <scope>NUCLEOTIDE SEQUENCE [LARGE SCALE GENOMIC DNA]</scope>
    <source>
        <strain evidence="15 16">CECT 7745</strain>
    </source>
</reference>
<evidence type="ECO:0000256" key="4">
    <source>
        <dbReference type="ARBA" id="ARBA00022692"/>
    </source>
</evidence>
<dbReference type="GO" id="GO:0051213">
    <property type="term" value="F:dioxygenase activity"/>
    <property type="evidence" value="ECO:0007669"/>
    <property type="project" value="UniProtKB-KW"/>
</dbReference>
<feature type="transmembrane region" description="Helical" evidence="13">
    <location>
        <begin position="68"/>
        <end position="86"/>
    </location>
</feature>
<evidence type="ECO:0000256" key="5">
    <source>
        <dbReference type="ARBA" id="ARBA00022714"/>
    </source>
</evidence>
<feature type="transmembrane region" description="Helical" evidence="13">
    <location>
        <begin position="30"/>
        <end position="47"/>
    </location>
</feature>
<gene>
    <name evidence="15" type="primary">nagAa</name>
    <name evidence="15" type="ORF">ROA7745_03696</name>
</gene>
<comment type="subcellular location">
    <subcellularLocation>
        <location evidence="2">Membrane</location>
        <topology evidence="2">Multi-pass membrane protein</topology>
    </subcellularLocation>
</comment>
<dbReference type="EC" id="1.18.1.7" evidence="15"/>
<keyword evidence="9 15" id="KW-0560">Oxidoreductase</keyword>
<dbReference type="CDD" id="cd06198">
    <property type="entry name" value="FNR_like_3"/>
    <property type="match status" value="1"/>
</dbReference>
<keyword evidence="8 13" id="KW-1133">Transmembrane helix</keyword>
<keyword evidence="6" id="KW-0479">Metal-binding</keyword>
<evidence type="ECO:0000256" key="10">
    <source>
        <dbReference type="ARBA" id="ARBA00023004"/>
    </source>
</evidence>
<dbReference type="EMBL" id="FWXB01000017">
    <property type="protein sequence ID" value="SMC13836.1"/>
    <property type="molecule type" value="Genomic_DNA"/>
</dbReference>
<dbReference type="Pfam" id="PF00175">
    <property type="entry name" value="NAD_binding_1"/>
    <property type="match status" value="1"/>
</dbReference>
<dbReference type="SUPFAM" id="SSF63380">
    <property type="entry name" value="Riboflavin synthase domain-like"/>
    <property type="match status" value="1"/>
</dbReference>
<name>A0A1X7BW31_9RHOB</name>
<evidence type="ECO:0000256" key="13">
    <source>
        <dbReference type="SAM" id="Phobius"/>
    </source>
</evidence>
<dbReference type="PANTHER" id="PTHR47354:SF8">
    <property type="entry name" value="1,2-PHENYLACETYL-COA EPOXIDASE, SUBUNIT E"/>
    <property type="match status" value="1"/>
</dbReference>
<evidence type="ECO:0000256" key="1">
    <source>
        <dbReference type="ARBA" id="ARBA00001974"/>
    </source>
</evidence>
<evidence type="ECO:0000256" key="9">
    <source>
        <dbReference type="ARBA" id="ARBA00023002"/>
    </source>
</evidence>
<sequence>MNPFGILLIAVTAIVPACQLVILPNVTDQVALFSQYLGLAALILMSWGQILATRAPGIETMFGGLDRVYVLHKWAGIVAMVAILLHDTIDAEMRGLGRETALNELAETLGEISLYGLLILVVISVATFIPYHLWKWTHKAMGALFAGGAFHFFFIMKPFSMGDPAGLYTGFFCLAGLAAYAWTSLPDEMRPSRGYRISELTQTGGALAITMTPIRRGLRPAPGQFGILRFTGAGKAEPHPFSFSGIGTDGSLRVTVKALGDFTAGLSSALSVGQDVHIQGPFGRFRHLGQNPAVWVAGGIGITPFLAWAKALRAEDAPVDLFYCASSRSAAPHLAELQNLAAAKPNLTLHLISSAEGARLTAERIAEAAGADLGNAKVSFCGPVALRNALQTGLRPYGVTPRRFHFEEFEFRTGIGLTRLATWILTRTRRDMRRQERWS</sequence>
<evidence type="ECO:0000256" key="7">
    <source>
        <dbReference type="ARBA" id="ARBA00022827"/>
    </source>
</evidence>
<protein>
    <submittedName>
        <fullName evidence="15">Ferredoxin--NAD(P)(+) reductase (Naphthalene dioxygenase/salicylate 5-hydroxylase ferredoxin-specific)</fullName>
        <ecNumber evidence="15">1.18.1.7</ecNumber>
    </submittedName>
</protein>
<dbReference type="Gene3D" id="2.40.30.10">
    <property type="entry name" value="Translation factors"/>
    <property type="match status" value="1"/>
</dbReference>
<evidence type="ECO:0000259" key="14">
    <source>
        <dbReference type="PROSITE" id="PS51384"/>
    </source>
</evidence>
<keyword evidence="5" id="KW-0001">2Fe-2S</keyword>
<keyword evidence="3" id="KW-0285">Flavoprotein</keyword>
<keyword evidence="10" id="KW-0408">Iron</keyword>
<dbReference type="InterPro" id="IPR017927">
    <property type="entry name" value="FAD-bd_FR_type"/>
</dbReference>
<dbReference type="OrthoDB" id="9792185at2"/>
<dbReference type="Pfam" id="PF01794">
    <property type="entry name" value="Ferric_reduct"/>
    <property type="match status" value="1"/>
</dbReference>
<accession>A0A1X7BW31</accession>
<keyword evidence="16" id="KW-1185">Reference proteome</keyword>
<evidence type="ECO:0000256" key="11">
    <source>
        <dbReference type="ARBA" id="ARBA00023014"/>
    </source>
</evidence>
<proteinExistence type="predicted"/>
<feature type="transmembrane region" description="Helical" evidence="13">
    <location>
        <begin position="165"/>
        <end position="183"/>
    </location>
</feature>
<evidence type="ECO:0000256" key="12">
    <source>
        <dbReference type="ARBA" id="ARBA00023136"/>
    </source>
</evidence>
<keyword evidence="4 13" id="KW-0812">Transmembrane</keyword>
<dbReference type="PROSITE" id="PS51384">
    <property type="entry name" value="FAD_FR"/>
    <property type="match status" value="1"/>
</dbReference>
<evidence type="ECO:0000313" key="15">
    <source>
        <dbReference type="EMBL" id="SMC13836.1"/>
    </source>
</evidence>
<dbReference type="Proteomes" id="UP000193224">
    <property type="component" value="Unassembled WGS sequence"/>
</dbReference>
<evidence type="ECO:0000256" key="8">
    <source>
        <dbReference type="ARBA" id="ARBA00022989"/>
    </source>
</evidence>
<comment type="cofactor">
    <cofactor evidence="1">
        <name>FAD</name>
        <dbReference type="ChEBI" id="CHEBI:57692"/>
    </cofactor>
</comment>
<dbReference type="RefSeq" id="WP_085801762.1">
    <property type="nucleotide sequence ID" value="NZ_FWXB01000017.1"/>
</dbReference>
<keyword evidence="15" id="KW-0223">Dioxygenase</keyword>
<evidence type="ECO:0000256" key="3">
    <source>
        <dbReference type="ARBA" id="ARBA00022630"/>
    </source>
</evidence>
<dbReference type="PANTHER" id="PTHR47354">
    <property type="entry name" value="NADH OXIDOREDUCTASE HCR"/>
    <property type="match status" value="1"/>
</dbReference>
<feature type="domain" description="FAD-binding FR-type" evidence="14">
    <location>
        <begin position="187"/>
        <end position="288"/>
    </location>
</feature>
<dbReference type="SUPFAM" id="SSF52343">
    <property type="entry name" value="Ferredoxin reductase-like, C-terminal NADP-linked domain"/>
    <property type="match status" value="1"/>
</dbReference>